<dbReference type="SMART" id="SM00082">
    <property type="entry name" value="LRRCT"/>
    <property type="match status" value="1"/>
</dbReference>
<keyword evidence="9" id="KW-0406">Ion transport</keyword>
<accession>A0A667YGY1</accession>
<keyword evidence="7" id="KW-0677">Repeat</keyword>
<evidence type="ECO:0000256" key="10">
    <source>
        <dbReference type="ARBA" id="ARBA00023136"/>
    </source>
</evidence>
<feature type="chain" id="PRO_5025566930" evidence="15">
    <location>
        <begin position="27"/>
        <end position="363"/>
    </location>
</feature>
<evidence type="ECO:0000256" key="9">
    <source>
        <dbReference type="ARBA" id="ARBA00023065"/>
    </source>
</evidence>
<keyword evidence="11" id="KW-1015">Disulfide bond</keyword>
<keyword evidence="18" id="KW-1185">Reference proteome</keyword>
<dbReference type="SMART" id="SM00369">
    <property type="entry name" value="LRR_TYP"/>
    <property type="match status" value="3"/>
</dbReference>
<evidence type="ECO:0000313" key="17">
    <source>
        <dbReference type="Ensembl" id="ENSMMDP00005023139.1"/>
    </source>
</evidence>
<reference evidence="17" key="2">
    <citation type="submission" date="2025-08" db="UniProtKB">
        <authorList>
            <consortium name="Ensembl"/>
        </authorList>
    </citation>
    <scope>IDENTIFICATION</scope>
</reference>
<evidence type="ECO:0000259" key="16">
    <source>
        <dbReference type="SMART" id="SM00082"/>
    </source>
</evidence>
<dbReference type="PANTHER" id="PTHR24369:SF175">
    <property type="entry name" value="LEUCINE RICH REPEATS AND TRANSMEMBRANE DOMAINS 2"/>
    <property type="match status" value="1"/>
</dbReference>
<evidence type="ECO:0000256" key="8">
    <source>
        <dbReference type="ARBA" id="ARBA00022989"/>
    </source>
</evidence>
<organism evidence="17 18">
    <name type="scientific">Myripristis murdjan</name>
    <name type="common">pinecone soldierfish</name>
    <dbReference type="NCBI Taxonomy" id="586833"/>
    <lineage>
        <taxon>Eukaryota</taxon>
        <taxon>Metazoa</taxon>
        <taxon>Chordata</taxon>
        <taxon>Craniata</taxon>
        <taxon>Vertebrata</taxon>
        <taxon>Euteleostomi</taxon>
        <taxon>Actinopterygii</taxon>
        <taxon>Neopterygii</taxon>
        <taxon>Teleostei</taxon>
        <taxon>Neoteleostei</taxon>
        <taxon>Acanthomorphata</taxon>
        <taxon>Holocentriformes</taxon>
        <taxon>Holocentridae</taxon>
        <taxon>Myripristis</taxon>
    </lineage>
</organism>
<keyword evidence="2" id="KW-0813">Transport</keyword>
<dbReference type="GO" id="GO:0071805">
    <property type="term" value="P:potassium ion transmembrane transport"/>
    <property type="evidence" value="ECO:0007669"/>
    <property type="project" value="UniProtKB-ARBA"/>
</dbReference>
<evidence type="ECO:0000256" key="3">
    <source>
        <dbReference type="ARBA" id="ARBA00022475"/>
    </source>
</evidence>
<proteinExistence type="predicted"/>
<dbReference type="Ensembl" id="ENSMMDT00005023643.1">
    <property type="protein sequence ID" value="ENSMMDP00005023139.1"/>
    <property type="gene ID" value="ENSMMDG00005011155.1"/>
</dbReference>
<dbReference type="GeneTree" id="ENSGT00940000157572"/>
<dbReference type="InterPro" id="IPR000483">
    <property type="entry name" value="Cys-rich_flank_reg_C"/>
</dbReference>
<feature type="region of interest" description="Disordered" evidence="13">
    <location>
        <begin position="320"/>
        <end position="351"/>
    </location>
</feature>
<dbReference type="GO" id="GO:0005886">
    <property type="term" value="C:plasma membrane"/>
    <property type="evidence" value="ECO:0007669"/>
    <property type="project" value="UniProtKB-SubCell"/>
</dbReference>
<feature type="transmembrane region" description="Helical" evidence="14">
    <location>
        <begin position="281"/>
        <end position="307"/>
    </location>
</feature>
<reference evidence="17" key="1">
    <citation type="submission" date="2019-06" db="EMBL/GenBank/DDBJ databases">
        <authorList>
            <consortium name="Wellcome Sanger Institute Data Sharing"/>
        </authorList>
    </citation>
    <scope>NUCLEOTIDE SEQUENCE [LARGE SCALE GENOMIC DNA]</scope>
</reference>
<dbReference type="Gene3D" id="3.80.10.10">
    <property type="entry name" value="Ribonuclease Inhibitor"/>
    <property type="match status" value="2"/>
</dbReference>
<sequence>SRNGSFLSLSLVLVLVLLGLLGTAHGCPGVCNCYGNTTDCSGVGLLSLTPVLSLLDQDTITLRLPQNNLSSLGDTELSNLSSLELLDLSQNRLSALQPGAFSGLGGLRWLNLSANYLGIRLGLWRLRGLDLSSNGLQWLPKGLLDGLQGLAWLSLAGNRLRALDRATFEPLLGLQQLQLAGNPWECDCKLRDFKHWMEWMIYRDGKVDAVQCSLPGDLKGRDIRSVPAEMFSYCLQSPTKEGASGFGTRPPCPPGRVSSTDECVRQRYRPVSVRRAHGTQIVAGVVCGTVCVMMVVAATYGCVYASLMARYQREMKSRGQPLMAETSAEADPEDGPVSCLTSPDELPPKEAGGIVHGYRISSF</sequence>
<evidence type="ECO:0000256" key="6">
    <source>
        <dbReference type="ARBA" id="ARBA00022729"/>
    </source>
</evidence>
<name>A0A667YGY1_9TELE</name>
<dbReference type="InterPro" id="IPR032675">
    <property type="entry name" value="LRR_dom_sf"/>
</dbReference>
<evidence type="ECO:0000256" key="4">
    <source>
        <dbReference type="ARBA" id="ARBA00022614"/>
    </source>
</evidence>
<dbReference type="AlphaFoldDB" id="A0A667YGY1"/>
<dbReference type="PRINTS" id="PR00019">
    <property type="entry name" value="LEURICHRPT"/>
</dbReference>
<keyword evidence="3" id="KW-1003">Cell membrane</keyword>
<dbReference type="FunFam" id="3.80.10.10:FF:000015">
    <property type="entry name" value="Leucine rich repeat containing 38"/>
    <property type="match status" value="1"/>
</dbReference>
<keyword evidence="12" id="KW-0407">Ion channel</keyword>
<evidence type="ECO:0000256" key="14">
    <source>
        <dbReference type="SAM" id="Phobius"/>
    </source>
</evidence>
<dbReference type="Pfam" id="PF13855">
    <property type="entry name" value="LRR_8"/>
    <property type="match status" value="2"/>
</dbReference>
<evidence type="ECO:0000256" key="1">
    <source>
        <dbReference type="ARBA" id="ARBA00004162"/>
    </source>
</evidence>
<keyword evidence="10 14" id="KW-0472">Membrane</keyword>
<dbReference type="InterPro" id="IPR003591">
    <property type="entry name" value="Leu-rich_rpt_typical-subtyp"/>
</dbReference>
<dbReference type="Proteomes" id="UP000472263">
    <property type="component" value="Chromosome 6"/>
</dbReference>
<evidence type="ECO:0000256" key="13">
    <source>
        <dbReference type="SAM" id="MobiDB-lite"/>
    </source>
</evidence>
<comment type="subcellular location">
    <subcellularLocation>
        <location evidence="1">Cell membrane</location>
        <topology evidence="1">Single-pass membrane protein</topology>
    </subcellularLocation>
</comment>
<evidence type="ECO:0000256" key="5">
    <source>
        <dbReference type="ARBA" id="ARBA00022692"/>
    </source>
</evidence>
<evidence type="ECO:0000256" key="2">
    <source>
        <dbReference type="ARBA" id="ARBA00022448"/>
    </source>
</evidence>
<evidence type="ECO:0000256" key="11">
    <source>
        <dbReference type="ARBA" id="ARBA00023157"/>
    </source>
</evidence>
<reference evidence="17" key="3">
    <citation type="submission" date="2025-09" db="UniProtKB">
        <authorList>
            <consortium name="Ensembl"/>
        </authorList>
    </citation>
    <scope>IDENTIFICATION</scope>
</reference>
<keyword evidence="5 14" id="KW-0812">Transmembrane</keyword>
<dbReference type="InterPro" id="IPR001611">
    <property type="entry name" value="Leu-rich_rpt"/>
</dbReference>
<keyword evidence="4" id="KW-0433">Leucine-rich repeat</keyword>
<evidence type="ECO:0000313" key="18">
    <source>
        <dbReference type="Proteomes" id="UP000472263"/>
    </source>
</evidence>
<gene>
    <name evidence="17" type="primary">LRTM2</name>
</gene>
<dbReference type="InterPro" id="IPR050541">
    <property type="entry name" value="LRR_TM_domain-containing"/>
</dbReference>
<dbReference type="PANTHER" id="PTHR24369">
    <property type="entry name" value="ANTIGEN BSP, PUTATIVE-RELATED"/>
    <property type="match status" value="1"/>
</dbReference>
<evidence type="ECO:0000256" key="15">
    <source>
        <dbReference type="SAM" id="SignalP"/>
    </source>
</evidence>
<keyword evidence="6 15" id="KW-0732">Signal</keyword>
<feature type="signal peptide" evidence="15">
    <location>
        <begin position="1"/>
        <end position="26"/>
    </location>
</feature>
<dbReference type="SUPFAM" id="SSF52058">
    <property type="entry name" value="L domain-like"/>
    <property type="match status" value="1"/>
</dbReference>
<keyword evidence="8 14" id="KW-1133">Transmembrane helix</keyword>
<feature type="domain" description="LRRCT" evidence="16">
    <location>
        <begin position="182"/>
        <end position="235"/>
    </location>
</feature>
<evidence type="ECO:0000256" key="12">
    <source>
        <dbReference type="ARBA" id="ARBA00023303"/>
    </source>
</evidence>
<protein>
    <submittedName>
        <fullName evidence="17">Leucine rich repeats and transmembrane domains 2</fullName>
    </submittedName>
</protein>
<evidence type="ECO:0000256" key="7">
    <source>
        <dbReference type="ARBA" id="ARBA00022737"/>
    </source>
</evidence>